<dbReference type="OrthoDB" id="3249923at2759"/>
<accession>A0A0C3C7N8</accession>
<feature type="region of interest" description="Disordered" evidence="1">
    <location>
        <begin position="351"/>
        <end position="419"/>
    </location>
</feature>
<dbReference type="Proteomes" id="UP000054166">
    <property type="component" value="Unassembled WGS sequence"/>
</dbReference>
<evidence type="ECO:0000313" key="2">
    <source>
        <dbReference type="EMBL" id="KIM85677.1"/>
    </source>
</evidence>
<name>A0A0C3C7N8_PILCF</name>
<evidence type="ECO:0000313" key="3">
    <source>
        <dbReference type="Proteomes" id="UP000054166"/>
    </source>
</evidence>
<feature type="compositionally biased region" description="Polar residues" evidence="1">
    <location>
        <begin position="1"/>
        <end position="12"/>
    </location>
</feature>
<feature type="region of interest" description="Disordered" evidence="1">
    <location>
        <begin position="1"/>
        <end position="250"/>
    </location>
</feature>
<feature type="region of interest" description="Disordered" evidence="1">
    <location>
        <begin position="569"/>
        <end position="663"/>
    </location>
</feature>
<feature type="compositionally biased region" description="Polar residues" evidence="1">
    <location>
        <begin position="117"/>
        <end position="127"/>
    </location>
</feature>
<keyword evidence="3" id="KW-1185">Reference proteome</keyword>
<feature type="compositionally biased region" description="Polar residues" evidence="1">
    <location>
        <begin position="586"/>
        <end position="601"/>
    </location>
</feature>
<gene>
    <name evidence="2" type="ORF">PILCRDRAFT_816877</name>
</gene>
<feature type="compositionally biased region" description="Polar residues" evidence="1">
    <location>
        <begin position="198"/>
        <end position="219"/>
    </location>
</feature>
<protein>
    <submittedName>
        <fullName evidence="2">Uncharacterized protein</fullName>
    </submittedName>
</protein>
<dbReference type="EMBL" id="KN832984">
    <property type="protein sequence ID" value="KIM85677.1"/>
    <property type="molecule type" value="Genomic_DNA"/>
</dbReference>
<feature type="compositionally biased region" description="Polar residues" evidence="1">
    <location>
        <begin position="85"/>
        <end position="108"/>
    </location>
</feature>
<feature type="compositionally biased region" description="Polar residues" evidence="1">
    <location>
        <begin position="144"/>
        <end position="162"/>
    </location>
</feature>
<feature type="compositionally biased region" description="Low complexity" evidence="1">
    <location>
        <begin position="615"/>
        <end position="639"/>
    </location>
</feature>
<dbReference type="AlphaFoldDB" id="A0A0C3C7N8"/>
<dbReference type="HOGENOM" id="CLU_349529_0_0_1"/>
<feature type="compositionally biased region" description="Acidic residues" evidence="1">
    <location>
        <begin position="380"/>
        <end position="405"/>
    </location>
</feature>
<evidence type="ECO:0000256" key="1">
    <source>
        <dbReference type="SAM" id="MobiDB-lite"/>
    </source>
</evidence>
<reference evidence="2 3" key="1">
    <citation type="submission" date="2014-04" db="EMBL/GenBank/DDBJ databases">
        <authorList>
            <consortium name="DOE Joint Genome Institute"/>
            <person name="Kuo A."/>
            <person name="Tarkka M."/>
            <person name="Buscot F."/>
            <person name="Kohler A."/>
            <person name="Nagy L.G."/>
            <person name="Floudas D."/>
            <person name="Copeland A."/>
            <person name="Barry K.W."/>
            <person name="Cichocki N."/>
            <person name="Veneault-Fourrey C."/>
            <person name="LaButti K."/>
            <person name="Lindquist E.A."/>
            <person name="Lipzen A."/>
            <person name="Lundell T."/>
            <person name="Morin E."/>
            <person name="Murat C."/>
            <person name="Sun H."/>
            <person name="Tunlid A."/>
            <person name="Henrissat B."/>
            <person name="Grigoriev I.V."/>
            <person name="Hibbett D.S."/>
            <person name="Martin F."/>
            <person name="Nordberg H.P."/>
            <person name="Cantor M.N."/>
            <person name="Hua S.X."/>
        </authorList>
    </citation>
    <scope>NUCLEOTIDE SEQUENCE [LARGE SCALE GENOMIC DNA]</scope>
    <source>
        <strain evidence="2 3">F 1598</strain>
    </source>
</reference>
<dbReference type="InParanoid" id="A0A0C3C7N8"/>
<reference evidence="3" key="2">
    <citation type="submission" date="2015-01" db="EMBL/GenBank/DDBJ databases">
        <title>Evolutionary Origins and Diversification of the Mycorrhizal Mutualists.</title>
        <authorList>
            <consortium name="DOE Joint Genome Institute"/>
            <consortium name="Mycorrhizal Genomics Consortium"/>
            <person name="Kohler A."/>
            <person name="Kuo A."/>
            <person name="Nagy L.G."/>
            <person name="Floudas D."/>
            <person name="Copeland A."/>
            <person name="Barry K.W."/>
            <person name="Cichocki N."/>
            <person name="Veneault-Fourrey C."/>
            <person name="LaButti K."/>
            <person name="Lindquist E.A."/>
            <person name="Lipzen A."/>
            <person name="Lundell T."/>
            <person name="Morin E."/>
            <person name="Murat C."/>
            <person name="Riley R."/>
            <person name="Ohm R."/>
            <person name="Sun H."/>
            <person name="Tunlid A."/>
            <person name="Henrissat B."/>
            <person name="Grigoriev I.V."/>
            <person name="Hibbett D.S."/>
            <person name="Martin F."/>
        </authorList>
    </citation>
    <scope>NUCLEOTIDE SEQUENCE [LARGE SCALE GENOMIC DNA]</scope>
    <source>
        <strain evidence="3">F 1598</strain>
    </source>
</reference>
<proteinExistence type="predicted"/>
<dbReference type="STRING" id="765440.A0A0C3C7N8"/>
<sequence length="806" mass="89556">MSDQQNVNQEGGSSRDPNDRFSNVQHGRRGGIARKSADLVHPRLGVATKAARKTYAQPPSDFDSPEYDQSDGSMRLDSRADNRSVFATKTGHTVSAASRGTNSNQPTSKAFRKVTFTPDTQERTSASEFEGSSVPARVFGRSPSMRSQTHSPFVSKSANQTFSRRDTFFGGPPGRNTAPIRLAQPQIVSPPRPAYGSGISSPRSSVHSTHPHSYSSRFPNSPAGESISSASRPSFSKGTRHIPFPSKSQPLPTLEAVEDATWRKGFSPRKSSATYSEINLAPRMIAPSMSAPRRASTRTSVKDQLGPEDVDSTIFLGRNMTLYGNNMATDSDVEEISGDFAKRGGISGAKLMSKTLPTMQIGRKAGRQGKASRVSSSSDSSEESPEESSEPSEDEEMSSESESDAEVAQRPAQRPASPSNNLVAALEALTLSSLRMQKTGQLPFLLRNMRRGFVDRCRLLDVPTKSSIHSDELLQVQLSFRLQTNIPVFEGTEDYSDEYTTRMTSWNCPLCDLHGRFGTQAMLQKHIEWDHSEIKTKWLHNSRSMWTIILYIPTPHFVQELGRVPIRDDSIPPHSGLTPSPVASPVLSTTQPGALSMQESPVHSKLKRQPPSPPRSITRFTSQTSSRSCSRSVTLTSSRPQTREPSYQPPMEDPLGPAAQYPYLPESSEDGELHFTCRPGGPRIYDLLNSLPLAPFGVLSWFIVDREEEMFQLDDVLDEDKVMQALWGRWILLNHRKFIANYCQGTVAFIDEYWRMIHRAAGWAALRAWLLMFVVNRFLTGSEVARILKHYESLTNMDSWYTENEL</sequence>
<feature type="compositionally biased region" description="Polar residues" evidence="1">
    <location>
        <begin position="226"/>
        <end position="237"/>
    </location>
</feature>
<organism evidence="2 3">
    <name type="scientific">Piloderma croceum (strain F 1598)</name>
    <dbReference type="NCBI Taxonomy" id="765440"/>
    <lineage>
        <taxon>Eukaryota</taxon>
        <taxon>Fungi</taxon>
        <taxon>Dikarya</taxon>
        <taxon>Basidiomycota</taxon>
        <taxon>Agaricomycotina</taxon>
        <taxon>Agaricomycetes</taxon>
        <taxon>Agaricomycetidae</taxon>
        <taxon>Atheliales</taxon>
        <taxon>Atheliaceae</taxon>
        <taxon>Piloderma</taxon>
    </lineage>
</organism>